<comment type="caution">
    <text evidence="3">The sequence shown here is derived from an EMBL/GenBank/DDBJ whole genome shotgun (WGS) entry which is preliminary data.</text>
</comment>
<gene>
    <name evidence="3" type="ORF">NKR19_g448</name>
</gene>
<accession>A0AA38W469</accession>
<protein>
    <submittedName>
        <fullName evidence="3">Uncharacterized protein</fullName>
    </submittedName>
</protein>
<proteinExistence type="predicted"/>
<dbReference type="EMBL" id="JANBVN010000004">
    <property type="protein sequence ID" value="KAJ9165350.1"/>
    <property type="molecule type" value="Genomic_DNA"/>
</dbReference>
<name>A0AA38W469_9PEZI</name>
<feature type="region of interest" description="Disordered" evidence="2">
    <location>
        <begin position="2530"/>
        <end position="2554"/>
    </location>
</feature>
<keyword evidence="1" id="KW-0175">Coiled coil</keyword>
<evidence type="ECO:0000313" key="3">
    <source>
        <dbReference type="EMBL" id="KAJ9165350.1"/>
    </source>
</evidence>
<evidence type="ECO:0000256" key="1">
    <source>
        <dbReference type="SAM" id="Coils"/>
    </source>
</evidence>
<organism evidence="3 4">
    <name type="scientific">Coniochaeta hoffmannii</name>
    <dbReference type="NCBI Taxonomy" id="91930"/>
    <lineage>
        <taxon>Eukaryota</taxon>
        <taxon>Fungi</taxon>
        <taxon>Dikarya</taxon>
        <taxon>Ascomycota</taxon>
        <taxon>Pezizomycotina</taxon>
        <taxon>Sordariomycetes</taxon>
        <taxon>Sordariomycetidae</taxon>
        <taxon>Coniochaetales</taxon>
        <taxon>Coniochaetaceae</taxon>
        <taxon>Coniochaeta</taxon>
    </lineage>
</organism>
<feature type="compositionally biased region" description="Basic and acidic residues" evidence="2">
    <location>
        <begin position="2530"/>
        <end position="2542"/>
    </location>
</feature>
<dbReference type="InterPro" id="IPR036866">
    <property type="entry name" value="RibonucZ/Hydroxyglut_hydro"/>
</dbReference>
<feature type="compositionally biased region" description="Polar residues" evidence="2">
    <location>
        <begin position="1558"/>
        <end position="1570"/>
    </location>
</feature>
<feature type="region of interest" description="Disordered" evidence="2">
    <location>
        <begin position="1538"/>
        <end position="1570"/>
    </location>
</feature>
<feature type="compositionally biased region" description="Pro residues" evidence="2">
    <location>
        <begin position="1538"/>
        <end position="1553"/>
    </location>
</feature>
<evidence type="ECO:0000313" key="4">
    <source>
        <dbReference type="Proteomes" id="UP001174691"/>
    </source>
</evidence>
<dbReference type="Gene3D" id="3.60.15.10">
    <property type="entry name" value="Ribonuclease Z/Hydroxyacylglutathione hydrolase-like"/>
    <property type="match status" value="1"/>
</dbReference>
<reference evidence="3" key="1">
    <citation type="submission" date="2022-07" db="EMBL/GenBank/DDBJ databases">
        <title>Fungi with potential for degradation of polypropylene.</title>
        <authorList>
            <person name="Gostincar C."/>
        </authorList>
    </citation>
    <scope>NUCLEOTIDE SEQUENCE</scope>
    <source>
        <strain evidence="3">EXF-13287</strain>
    </source>
</reference>
<feature type="compositionally biased region" description="Low complexity" evidence="2">
    <location>
        <begin position="2544"/>
        <end position="2554"/>
    </location>
</feature>
<sequence length="3681" mass="389064">METRTFLHVIYAGRGDAFMVEYLDNTVAPNVRRLIMVDGGPTNYHSGMGAIRREPGNLQPPSSPYYRYLISTCESIWHRIGAHGSLFTPDAMWISHPDQDHYGGLIQLLLSQLPNRRMTFTGPIYAPFLVGSSGSAVIDTNLKLLGFTAISGAEDSLGFTVDFPSITGTDEMITYNIPPSAPGPRPPLGRIFSPDEMPNNLGSVLMRHDVFSAGATIESRIYFTGDGVGFMIEPNVSALAPVGEDPSKPPISIYKIQHHGSLRNSQATETSTTVSTGVAYEAQLLGVLYWHFNGPRDRSRLPYYDISPDVDDYDLQRLYEALVAYWPTTGLPDMHKTSLELVKRNDAYVRLALDPDTEKIQPWDDVIWRCWNKFKTAINSQVPENPYFFKRDGRRRFSRRWWELYCRDNVWKDKYLSVLTTIRVRQFFASFVANSYVVSCNGSYGHVSAETIVGLAWALAGRSQAATLYVTDGASVDVSKIQFICESAGIVMSALFGAAALSVRFLSGVSVFMTLDAGVGVASGARDINGVTALMDSTAASANLSFLRGEYNQDKTVLPERSLGNSTFVIAAQPAAGTWVSLDIDTATMLPVLRLAEVQLRVLEAWEADLSQFNNLQLSATTGPKRSTDIYYSKEVVKTAGWYQILWQNDKFDQYSIYVAPDNTFGIYPVAAIPAGMVPLPFQAQLIPTPATDIILSRTLFQRQPVPKVNDTARSLRQYLIDASIPITPTFATSDCLAAIVGDDNYRGLGLSSPTFLTAVLGLLPDLDASIVRYDYSGSSSSSPIELAATAAALILIPPPGGLVLTIDNTPIQVSSVTTKVQWPENADPTLSVSVTIAGSSGVSVTVARSVLHAPRTAGLGRFLSQLGFAASAAQTLTAGALLACLMGNEDRMLTKIARVPCQVAVNGLMLWKLNVAASWVDADRTPLGGVAVRKALLVAALPSSLSLELAGVALAVDEVSFTLRDAMMASERLTLAGTAIISTPPSSGGVVTATLTLAADLEQEVTRLTCALQVGTSGIPDLVRFLPSGADGLGTAVVPFKACPLSTLTTSGAGFVVSQPVAATQTYTLESVFAATSFEDWKEFLPADFPMPNGVEFSILLELLYPLDADRRTVRAAVDFQAPITTGADPKVIEVVFVAQPLMTGGGDYEFRVGLGSAASSAPASLSEILTGIHMDDLVSAVGGAIPAVRDVLNAVSVNTISASVVRDGASGAWLFGDWLLDVNISSWEVVSGILTIDDARIRCSRLASEWTCEADASFTVGDQFQTDVAFRVPTKILPGYISIENPNGLSGTQILKALDLPDLSGVPVVGTLLDTVVSKASITLGYKKVVGGKPEVSNSLSVLGGAIQMGSDTLSIGFIHLAAVQVSLTYKGAYDPLGKNREQKLFSVEASLVNSTFNVDLFYEVQLFYDSLLETITGSMRPLKATTVAQTVSMLLGGVNIPNDLLPLVGTLNIDVVSITLSSVDFSVKAFTVSLDAGASVNLDKVQLSSLSLVYTAAAPVQGQQPGVDESYVLLAHITGDKAQADICISCIKETPVPPPTPAPPSPPPTPSTAVQHSSESTDSPPTVTKFTATLKETKGGLCTLIGLMGLFGISKPTYSSPDGLKTDFFDIRVVDTSAEVSLIAGSTASGVQLESLKIFVRTCGSLTILDTPPIILDMVQFELNYNRTGTTTGAVSGGVAIGLSDETTLYIWAQYDGTSYTGTASLLPSSAPTKAIDFRTMAARWLQPADYQMPTDPAPPASLPCTAFAAILVPHVSFEVAGYTAATDWSFTVAGVDVAMTGVGGRVLITQDQATKTSSYAAYLYGDLSFVGFGSSAAGSVALRIGKDQPTILTAKLTPSASLGSVGTPTQMADLTTQLGDGTDSAWSALLPAGTNPIAYGDYVFLWVDFAASKFAVFGSVQNMGSGVLLGRPKYSGTGRSWLFSLASTDVKTLLPRLGDVLVAFNFVEVGAELMALDGSVLSLKADLQEIATVAAEEGVTITSAVPTLASFGTRSLMPGMSLYAVVDLAGSSVLSSILGLGANDKRSSAITLSALLLKDDPGSSTFGVTLDHFQFLGGAVVVTATGTYVSATKTTKSSLKADGEITLTLDAKMTLDLTVHLEAQEGSLMFSNKATGTIFQPFGGMLGVTITNIGISGTVINNDTVKNQVDYTVVGKVHLGPITSGLDFEASILFSSYVPTVAQIGITKRLSVTDLLADVIPLLAWPAGYDPIVFEIPSALYYSESDVTISGTAYVSGYNIASKVKFFGLDFVVTANLSTEGVVVNAAHNGDINLGFIDLVGYTDQGPPPVTYPGPSTVYKARAGIVFFGLANFLVDLDITYQTSDGSWTGTATLKNNFFGVVSNSGTITASVSYRDGKWQIDSMPFLCDMNGLLDLAKVFMDATSDEDHCKKLLNLVFTEVITTKWNLSLGNARSDDGGNLLADITGTYDISIAGHTIVGVATPTLPITIAGAPFTADRLLAIVSESILQSTRDIGLALFKQLQAVIEILGAVAVTNFGEDVLTNLLCRDFNAKNVVDKAAEQMDNGVKDLEQPKSDPNEASSSAGSSESAGSASEASLFLSSALGSLAAAAATMAALTSLIDNLEENESDAGKIKHAEDQRRKAKDILHRAEADVAKAETAFQIILNLSGPPKSGFTAPNQVSLSWDEVLPNKQGFHYQGFANFTWRVRYSLTDSYSAGTTVWPDKPSDQHITITDDKFLYVSTVYAWVDACYTDTSAGNPRLYYSNTSQAAENAVHVPALQPVPPFTFMLQDSMTCVIQLSPVPAGLYRAQVIDADHPAVVLGSHLVTHLQDSAAWGITIPVQSLTSPSAVSSATAQVQAVSSDPVNIKDSPWTTSSDPPIPVINPPGGLAATTDNSSSALLISWLQTTTSSANYNLVIAKADGTWAPGAVEALQPNPSPETTVVSVTGGDVKEGTVVNIAVRPAPKPAAATTSINLFAKLNNYIIHLLQPSIAVGSYYDLGKQAVDLQWTLASVPPDNLLWQVVLTPSTGPSITIFPAGPVTDDPPTYSVSIPWTAVPVAVQVGVATSSGSAEATVAVRLANDHDNDSGSGPATAASSLPLLLVAGWSADGSRAATRAGIAVIRASDGKTLVSKTVAVAMGEATFGPAEAFALGAEEELAVVFTGEVDNFHGKGAEVAYVTPSGLALAGLCKTAQTAAAAAWRAVAGFSGQGVGSVEVFADLLAAGYATDDAVEAAGREGGGSGVDWSGIASQFRTVETAFLPLVKPLIGPAADPRSAIRLVGALLPNVAPILIAASSGKAGIPSGSFAQFGDLTPGVTADEAAEIDLALSKQEWTLGAQFRLAKLSVEDGLSVIGMSWPRMAVETAVTVFKAASLSPSLQQLQKSYPNLQQTYLDAVNAALSDGVSSFRPGHALAHILRAGDVNLAIDDISNLVLSVYPFLTPSQLSLALDGVSITYGGFADAATAQAKRDSYLVLLQARIVADALSRVEGDSKTLVRMALQSSPTDLEKPEIGDPTLVGPFVAAVSVPVYGIYTGYKLTNESSSARAAANFPMNWHNYTHGWEQIISYDWQNTRDVGYLKPGNIYSVCTDPGQRVDKPIDDEGGHSGAYYNYVYTAGDAHPIRLSPKNPSLSPPGEIYHSQLAGGLNVSCAGELQFCEGKFRYVNTASGHYYKLESDWNLCKQAFIQALAAMGYDVSEIGDGYYTDAYLRQL</sequence>
<feature type="coiled-coil region" evidence="1">
    <location>
        <begin position="2572"/>
        <end position="2626"/>
    </location>
</feature>
<dbReference type="SUPFAM" id="SSF56281">
    <property type="entry name" value="Metallo-hydrolase/oxidoreductase"/>
    <property type="match status" value="1"/>
</dbReference>
<evidence type="ECO:0000256" key="2">
    <source>
        <dbReference type="SAM" id="MobiDB-lite"/>
    </source>
</evidence>
<dbReference type="Proteomes" id="UP001174691">
    <property type="component" value="Unassembled WGS sequence"/>
</dbReference>
<keyword evidence="4" id="KW-1185">Reference proteome</keyword>